<dbReference type="CDD" id="cd05233">
    <property type="entry name" value="SDR_c"/>
    <property type="match status" value="1"/>
</dbReference>
<protein>
    <submittedName>
        <fullName evidence="3">Uncharacterized protein</fullName>
    </submittedName>
</protein>
<organism evidence="3 4">
    <name type="scientific">Sporothrix eucalyptigena</name>
    <dbReference type="NCBI Taxonomy" id="1812306"/>
    <lineage>
        <taxon>Eukaryota</taxon>
        <taxon>Fungi</taxon>
        <taxon>Dikarya</taxon>
        <taxon>Ascomycota</taxon>
        <taxon>Pezizomycotina</taxon>
        <taxon>Sordariomycetes</taxon>
        <taxon>Sordariomycetidae</taxon>
        <taxon>Ophiostomatales</taxon>
        <taxon>Ophiostomataceae</taxon>
        <taxon>Sporothrix</taxon>
    </lineage>
</organism>
<dbReference type="SUPFAM" id="SSF51735">
    <property type="entry name" value="NAD(P)-binding Rossmann-fold domains"/>
    <property type="match status" value="1"/>
</dbReference>
<dbReference type="PRINTS" id="PR00080">
    <property type="entry name" value="SDRFAMILY"/>
</dbReference>
<proteinExistence type="inferred from homology"/>
<dbReference type="InterPro" id="IPR002347">
    <property type="entry name" value="SDR_fam"/>
</dbReference>
<accession>A0ABP0CZG4</accession>
<evidence type="ECO:0000313" key="3">
    <source>
        <dbReference type="EMBL" id="CAK7237153.1"/>
    </source>
</evidence>
<comment type="caution">
    <text evidence="3">The sequence shown here is derived from an EMBL/GenBank/DDBJ whole genome shotgun (WGS) entry which is preliminary data.</text>
</comment>
<dbReference type="Proteomes" id="UP001642482">
    <property type="component" value="Unassembled WGS sequence"/>
</dbReference>
<dbReference type="PRINTS" id="PR00081">
    <property type="entry name" value="GDHRDH"/>
</dbReference>
<reference evidence="3 4" key="1">
    <citation type="submission" date="2024-01" db="EMBL/GenBank/DDBJ databases">
        <authorList>
            <person name="Allen C."/>
            <person name="Tagirdzhanova G."/>
        </authorList>
    </citation>
    <scope>NUCLEOTIDE SEQUENCE [LARGE SCALE GENOMIC DNA]</scope>
</reference>
<keyword evidence="4" id="KW-1185">Reference proteome</keyword>
<dbReference type="InterPro" id="IPR036291">
    <property type="entry name" value="NAD(P)-bd_dom_sf"/>
</dbReference>
<keyword evidence="2" id="KW-0560">Oxidoreductase</keyword>
<evidence type="ECO:0000256" key="1">
    <source>
        <dbReference type="ARBA" id="ARBA00006484"/>
    </source>
</evidence>
<dbReference type="PANTHER" id="PTHR24321:SF8">
    <property type="entry name" value="ESTRADIOL 17-BETA-DEHYDROGENASE 8-RELATED"/>
    <property type="match status" value="1"/>
</dbReference>
<dbReference type="EMBL" id="CAWUHD010000175">
    <property type="protein sequence ID" value="CAK7237153.1"/>
    <property type="molecule type" value="Genomic_DNA"/>
</dbReference>
<dbReference type="PANTHER" id="PTHR24321">
    <property type="entry name" value="DEHYDROGENASES, SHORT CHAIN"/>
    <property type="match status" value="1"/>
</dbReference>
<comment type="similarity">
    <text evidence="1">Belongs to the short-chain dehydrogenases/reductases (SDR) family.</text>
</comment>
<gene>
    <name evidence="3" type="ORF">SEUCBS140593_009861</name>
</gene>
<dbReference type="Gene3D" id="3.40.50.720">
    <property type="entry name" value="NAD(P)-binding Rossmann-like Domain"/>
    <property type="match status" value="1"/>
</dbReference>
<sequence>MSSLEGKVVAVTGGASGIGFATVQKLLAAKAKVAAADVSPCPDAFKDHADVMFTVVDVSSRTQVNGWVQAVVARFGRLDAMVPNAGINHEMGIYDEDAVFQRTVAVNLTGVWNCGTEAYRQFNTQNSVGVICNTASIAGIRPSKGAPIYSAIKSGVIGLTKSWALEWAAQGVRVNALAPGPVASAGYINAIKEKPEFDLSQRVPMQRVGEPEEMASVIVFLLSSEASFVTGHVVAADGGMLLAGSSP</sequence>
<name>A0ABP0CZG4_9PEZI</name>
<evidence type="ECO:0000313" key="4">
    <source>
        <dbReference type="Proteomes" id="UP001642482"/>
    </source>
</evidence>
<evidence type="ECO:0000256" key="2">
    <source>
        <dbReference type="ARBA" id="ARBA00023002"/>
    </source>
</evidence>
<dbReference type="Pfam" id="PF13561">
    <property type="entry name" value="adh_short_C2"/>
    <property type="match status" value="1"/>
</dbReference>